<reference evidence="1 2" key="1">
    <citation type="submission" date="2016-10" db="EMBL/GenBank/DDBJ databases">
        <authorList>
            <person name="de Groot N.N."/>
        </authorList>
    </citation>
    <scope>NUCLEOTIDE SEQUENCE [LARGE SCALE GENOMIC DNA]</scope>
    <source>
        <strain evidence="1 2">DSM 21799</strain>
    </source>
</reference>
<gene>
    <name evidence="1" type="ORF">SAMN04489806_1104</name>
</gene>
<keyword evidence="2" id="KW-1185">Reference proteome</keyword>
<dbReference type="Proteomes" id="UP000199183">
    <property type="component" value="Unassembled WGS sequence"/>
</dbReference>
<evidence type="ECO:0000313" key="2">
    <source>
        <dbReference type="Proteomes" id="UP000199183"/>
    </source>
</evidence>
<organism evidence="1 2">
    <name type="scientific">Paramicrobacterium humi</name>
    <dbReference type="NCBI Taxonomy" id="640635"/>
    <lineage>
        <taxon>Bacteria</taxon>
        <taxon>Bacillati</taxon>
        <taxon>Actinomycetota</taxon>
        <taxon>Actinomycetes</taxon>
        <taxon>Micrococcales</taxon>
        <taxon>Microbacteriaceae</taxon>
        <taxon>Paramicrobacterium</taxon>
    </lineage>
</organism>
<dbReference type="EMBL" id="FNRY01000001">
    <property type="protein sequence ID" value="SEB55959.1"/>
    <property type="molecule type" value="Genomic_DNA"/>
</dbReference>
<protein>
    <submittedName>
        <fullName evidence="1">Uncharacterized protein</fullName>
    </submittedName>
</protein>
<dbReference type="STRING" id="640635.SAMN04489806_1104"/>
<evidence type="ECO:0000313" key="1">
    <source>
        <dbReference type="EMBL" id="SEB55959.1"/>
    </source>
</evidence>
<name>A0A1H4KBN8_9MICO</name>
<dbReference type="AlphaFoldDB" id="A0A1H4KBN8"/>
<proteinExistence type="predicted"/>
<sequence>MSWEEFQASYEPQEGEITPDVFAAYLRYLSDGRWNGEAHESEQAPEPE</sequence>
<accession>A0A1H4KBN8</accession>